<keyword evidence="2" id="KW-1185">Reference proteome</keyword>
<sequence>MALPSDSRVPPSYVYPSPYLAAPGGIVPLPPAASLSHASALASQFYEYQNLNAAAATSLATYPGSAAYPVDPYPYTTAAGAAAGYMAPYTYAALPQAAGLPQATAATAFPGLSPYQAAAGATLQEARLQ</sequence>
<name>A0ABR1AWN2_POLSC</name>
<dbReference type="Proteomes" id="UP001359485">
    <property type="component" value="Unassembled WGS sequence"/>
</dbReference>
<reference evidence="1 2" key="1">
    <citation type="submission" date="2023-09" db="EMBL/GenBank/DDBJ databases">
        <title>Genomes of two closely related lineages of the louse Polyplax serrata with different host specificities.</title>
        <authorList>
            <person name="Martinu J."/>
            <person name="Tarabai H."/>
            <person name="Stefka J."/>
            <person name="Hypsa V."/>
        </authorList>
    </citation>
    <scope>NUCLEOTIDE SEQUENCE [LARGE SCALE GENOMIC DNA]</scope>
    <source>
        <strain evidence="1">98ZLc_SE</strain>
    </source>
</reference>
<organism evidence="1 2">
    <name type="scientific">Polyplax serrata</name>
    <name type="common">Common mouse louse</name>
    <dbReference type="NCBI Taxonomy" id="468196"/>
    <lineage>
        <taxon>Eukaryota</taxon>
        <taxon>Metazoa</taxon>
        <taxon>Ecdysozoa</taxon>
        <taxon>Arthropoda</taxon>
        <taxon>Hexapoda</taxon>
        <taxon>Insecta</taxon>
        <taxon>Pterygota</taxon>
        <taxon>Neoptera</taxon>
        <taxon>Paraneoptera</taxon>
        <taxon>Psocodea</taxon>
        <taxon>Troctomorpha</taxon>
        <taxon>Phthiraptera</taxon>
        <taxon>Anoplura</taxon>
        <taxon>Polyplacidae</taxon>
        <taxon>Polyplax</taxon>
    </lineage>
</organism>
<dbReference type="EMBL" id="JAWJWF010000008">
    <property type="protein sequence ID" value="KAK6630315.1"/>
    <property type="molecule type" value="Genomic_DNA"/>
</dbReference>
<accession>A0ABR1AWN2</accession>
<proteinExistence type="predicted"/>
<comment type="caution">
    <text evidence="1">The sequence shown here is derived from an EMBL/GenBank/DDBJ whole genome shotgun (WGS) entry which is preliminary data.</text>
</comment>
<protein>
    <submittedName>
        <fullName evidence="1">Uncharacterized protein</fullName>
    </submittedName>
</protein>
<evidence type="ECO:0000313" key="1">
    <source>
        <dbReference type="EMBL" id="KAK6630315.1"/>
    </source>
</evidence>
<gene>
    <name evidence="1" type="ORF">RUM44_004982</name>
</gene>
<evidence type="ECO:0000313" key="2">
    <source>
        <dbReference type="Proteomes" id="UP001359485"/>
    </source>
</evidence>